<gene>
    <name evidence="2" type="ORF">MuYL_4515</name>
</gene>
<proteinExistence type="predicted"/>
<evidence type="ECO:0000259" key="1">
    <source>
        <dbReference type="Pfam" id="PF00144"/>
    </source>
</evidence>
<dbReference type="InterPro" id="IPR012338">
    <property type="entry name" value="Beta-lactam/transpept-like"/>
</dbReference>
<dbReference type="PANTHER" id="PTHR43283">
    <property type="entry name" value="BETA-LACTAMASE-RELATED"/>
    <property type="match status" value="1"/>
</dbReference>
<accession>A0A223P2X9</accession>
<keyword evidence="3" id="KW-1185">Reference proteome</keyword>
<dbReference type="Gene3D" id="3.40.710.10">
    <property type="entry name" value="DD-peptidase/beta-lactamase superfamily"/>
    <property type="match status" value="1"/>
</dbReference>
<evidence type="ECO:0000313" key="3">
    <source>
        <dbReference type="Proteomes" id="UP000215002"/>
    </source>
</evidence>
<keyword evidence="2" id="KW-0378">Hydrolase</keyword>
<reference evidence="2 3" key="1">
    <citation type="submission" date="2017-08" db="EMBL/GenBank/DDBJ databases">
        <title>Complete genome sequence of Mucilaginibacter sp. strain BJC16-A31.</title>
        <authorList>
            <consortium name="Henan University of Science and Technology"/>
            <person name="You X."/>
        </authorList>
    </citation>
    <scope>NUCLEOTIDE SEQUENCE [LARGE SCALE GENOMIC DNA]</scope>
    <source>
        <strain evidence="2 3">BJC16-A31</strain>
    </source>
</reference>
<dbReference type="InterPro" id="IPR050789">
    <property type="entry name" value="Diverse_Enzym_Activities"/>
</dbReference>
<dbReference type="GO" id="GO:0016787">
    <property type="term" value="F:hydrolase activity"/>
    <property type="evidence" value="ECO:0007669"/>
    <property type="project" value="UniProtKB-KW"/>
</dbReference>
<dbReference type="InterPro" id="IPR001466">
    <property type="entry name" value="Beta-lactam-related"/>
</dbReference>
<dbReference type="EMBL" id="CP022743">
    <property type="protein sequence ID" value="ASU36400.1"/>
    <property type="molecule type" value="Genomic_DNA"/>
</dbReference>
<dbReference type="SUPFAM" id="SSF56601">
    <property type="entry name" value="beta-lactamase/transpeptidase-like"/>
    <property type="match status" value="1"/>
</dbReference>
<dbReference type="KEGG" id="muc:MuYL_4515"/>
<evidence type="ECO:0000313" key="2">
    <source>
        <dbReference type="EMBL" id="ASU36400.1"/>
    </source>
</evidence>
<protein>
    <submittedName>
        <fullName evidence="2">Serine hydrolase</fullName>
    </submittedName>
</protein>
<dbReference type="Proteomes" id="UP000215002">
    <property type="component" value="Chromosome"/>
</dbReference>
<organism evidence="2 3">
    <name type="scientific">Mucilaginibacter xinganensis</name>
    <dbReference type="NCBI Taxonomy" id="1234841"/>
    <lineage>
        <taxon>Bacteria</taxon>
        <taxon>Pseudomonadati</taxon>
        <taxon>Bacteroidota</taxon>
        <taxon>Sphingobacteriia</taxon>
        <taxon>Sphingobacteriales</taxon>
        <taxon>Sphingobacteriaceae</taxon>
        <taxon>Mucilaginibacter</taxon>
    </lineage>
</organism>
<name>A0A223P2X9_9SPHI</name>
<feature type="domain" description="Beta-lactamase-related" evidence="1">
    <location>
        <begin position="70"/>
        <end position="357"/>
    </location>
</feature>
<dbReference type="AlphaFoldDB" id="A0A223P2X9"/>
<dbReference type="Pfam" id="PF00144">
    <property type="entry name" value="Beta-lactamase"/>
    <property type="match status" value="1"/>
</dbReference>
<sequence>MQFNLNFSLIKTYFTYVYLKLVLSTMTLRKIFLAATLLFYCSIVKAQYDFKKTDAWLAENTSEMGGRAILVIYKDGKMIYSHAVNDMNLRQKMANKYFARKQGKTADLDDYTPSTRQPVASCSKWLSAALIMTFVDEGKLKLTDTVGKYLPVLTAHGKGKVTIGQCLSHLTGIEAPKLKESLAEMKTANSMDDAIDDIAKMPVEGEPGKVFHYSNVGLQIAGAVLEKISGKSFETLFSERIARPLNMKNTDFGKGKVALPAGGAISTPEDYLNFLVMIKSKGVFNDKRILSENSITQMQVNRLTPDIKIAYTPAEAKGLGYGYGEWIMGDNTVSSPGLFGSFPWVNNNRKYTAFLMTFYIKNTGRNERYFELKKLVNDAVTVQ</sequence>
<dbReference type="PANTHER" id="PTHR43283:SF3">
    <property type="entry name" value="BETA-LACTAMASE FAMILY PROTEIN (AFU_ORTHOLOGUE AFUA_5G07500)"/>
    <property type="match status" value="1"/>
</dbReference>